<proteinExistence type="predicted"/>
<dbReference type="EMBL" id="RSDW01000001">
    <property type="protein sequence ID" value="RSL19146.1"/>
    <property type="molecule type" value="Genomic_DNA"/>
</dbReference>
<protein>
    <submittedName>
        <fullName evidence="1">Uncharacterized protein</fullName>
    </submittedName>
</protein>
<accession>A0A3R9P0H8</accession>
<dbReference type="AlphaFoldDB" id="A0A3R9P0H8"/>
<gene>
    <name evidence="1" type="ORF">EDE15_4785</name>
</gene>
<name>A0A3R9P0H8_9BACT</name>
<evidence type="ECO:0000313" key="2">
    <source>
        <dbReference type="Proteomes" id="UP000269669"/>
    </source>
</evidence>
<reference evidence="1 2" key="1">
    <citation type="submission" date="2018-12" db="EMBL/GenBank/DDBJ databases">
        <title>Sequencing of bacterial isolates from soil warming experiment in Harvard Forest, Massachusetts, USA.</title>
        <authorList>
            <person name="Deangelis K."/>
        </authorList>
    </citation>
    <scope>NUCLEOTIDE SEQUENCE [LARGE SCALE GENOMIC DNA]</scope>
    <source>
        <strain evidence="1 2">EB153</strain>
    </source>
</reference>
<sequence length="29" mass="3409">MFSLLKTVDVCRFVAAMGQLLDWEVILFY</sequence>
<comment type="caution">
    <text evidence="1">The sequence shown here is derived from an EMBL/GenBank/DDBJ whole genome shotgun (WGS) entry which is preliminary data.</text>
</comment>
<organism evidence="1 2">
    <name type="scientific">Edaphobacter aggregans</name>
    <dbReference type="NCBI Taxonomy" id="570835"/>
    <lineage>
        <taxon>Bacteria</taxon>
        <taxon>Pseudomonadati</taxon>
        <taxon>Acidobacteriota</taxon>
        <taxon>Terriglobia</taxon>
        <taxon>Terriglobales</taxon>
        <taxon>Acidobacteriaceae</taxon>
        <taxon>Edaphobacter</taxon>
    </lineage>
</organism>
<keyword evidence="2" id="KW-1185">Reference proteome</keyword>
<dbReference type="Proteomes" id="UP000269669">
    <property type="component" value="Unassembled WGS sequence"/>
</dbReference>
<evidence type="ECO:0000313" key="1">
    <source>
        <dbReference type="EMBL" id="RSL19146.1"/>
    </source>
</evidence>